<name>A0ABR9LNU5_9ACTN</name>
<keyword evidence="2" id="KW-1185">Reference proteome</keyword>
<dbReference type="RefSeq" id="WP_192783444.1">
    <property type="nucleotide sequence ID" value="NZ_JADBEK010000001.1"/>
</dbReference>
<reference evidence="1 2" key="1">
    <citation type="submission" date="2020-10" db="EMBL/GenBank/DDBJ databases">
        <title>Sequencing the genomes of 1000 actinobacteria strains.</title>
        <authorList>
            <person name="Klenk H.-P."/>
        </authorList>
    </citation>
    <scope>NUCLEOTIDE SEQUENCE [LARGE SCALE GENOMIC DNA]</scope>
    <source>
        <strain evidence="1 2">DSM 43173</strain>
    </source>
</reference>
<protein>
    <submittedName>
        <fullName evidence="1">Uncharacterized protein</fullName>
    </submittedName>
</protein>
<proteinExistence type="predicted"/>
<organism evidence="1 2">
    <name type="scientific">Nonomuraea angiospora</name>
    <dbReference type="NCBI Taxonomy" id="46172"/>
    <lineage>
        <taxon>Bacteria</taxon>
        <taxon>Bacillati</taxon>
        <taxon>Actinomycetota</taxon>
        <taxon>Actinomycetes</taxon>
        <taxon>Streptosporangiales</taxon>
        <taxon>Streptosporangiaceae</taxon>
        <taxon>Nonomuraea</taxon>
    </lineage>
</organism>
<comment type="caution">
    <text evidence="1">The sequence shown here is derived from an EMBL/GenBank/DDBJ whole genome shotgun (WGS) entry which is preliminary data.</text>
</comment>
<dbReference type="EMBL" id="JADBEK010000001">
    <property type="protein sequence ID" value="MBE1582105.1"/>
    <property type="molecule type" value="Genomic_DNA"/>
</dbReference>
<sequence length="59" mass="5649">MTAVVGCAVLVPGPELAGGAAPVDVDVTGVALAALAGLSYAATRSSAGTSSHEDIPPMR</sequence>
<accession>A0ABR9LNU5</accession>
<dbReference type="Proteomes" id="UP000633509">
    <property type="component" value="Unassembled WGS sequence"/>
</dbReference>
<gene>
    <name evidence="1" type="ORF">H4W80_000363</name>
</gene>
<evidence type="ECO:0000313" key="2">
    <source>
        <dbReference type="Proteomes" id="UP000633509"/>
    </source>
</evidence>
<evidence type="ECO:0000313" key="1">
    <source>
        <dbReference type="EMBL" id="MBE1582105.1"/>
    </source>
</evidence>